<evidence type="ECO:0008006" key="4">
    <source>
        <dbReference type="Google" id="ProtNLM"/>
    </source>
</evidence>
<keyword evidence="1" id="KW-0472">Membrane</keyword>
<keyword evidence="1" id="KW-0812">Transmembrane</keyword>
<gene>
    <name evidence="2" type="ORF">OW763_07020</name>
</gene>
<evidence type="ECO:0000256" key="1">
    <source>
        <dbReference type="SAM" id="Phobius"/>
    </source>
</evidence>
<comment type="caution">
    <text evidence="2">The sequence shown here is derived from an EMBL/GenBank/DDBJ whole genome shotgun (WGS) entry which is preliminary data.</text>
</comment>
<feature type="transmembrane region" description="Helical" evidence="1">
    <location>
        <begin position="61"/>
        <end position="87"/>
    </location>
</feature>
<proteinExistence type="predicted"/>
<keyword evidence="3" id="KW-1185">Reference proteome</keyword>
<organism evidence="2 3">
    <name type="scientific">Clostridium aestuarii</name>
    <dbReference type="NCBI Taxonomy" id="338193"/>
    <lineage>
        <taxon>Bacteria</taxon>
        <taxon>Bacillati</taxon>
        <taxon>Bacillota</taxon>
        <taxon>Clostridia</taxon>
        <taxon>Eubacteriales</taxon>
        <taxon>Clostridiaceae</taxon>
        <taxon>Clostridium</taxon>
    </lineage>
</organism>
<name>A0ABT4D253_9CLOT</name>
<protein>
    <recommendedName>
        <fullName evidence="4">Zinc ribbon domain-containing protein</fullName>
    </recommendedName>
</protein>
<feature type="transmembrane region" description="Helical" evidence="1">
    <location>
        <begin position="29"/>
        <end position="49"/>
    </location>
</feature>
<keyword evidence="1" id="KW-1133">Transmembrane helix</keyword>
<accession>A0ABT4D253</accession>
<sequence length="115" mass="12947">MDENFDGIQYKEVNTAVIKEFKKRKKRQVITTIPVIAIILIGFIIRITHPELSNARIDETSFLGIPGIVICIIVGVIIIGSVIFSFLNWRCPACKAYLGKNTDIKFCPKCGTKFE</sequence>
<dbReference type="RefSeq" id="WP_268040377.1">
    <property type="nucleotide sequence ID" value="NZ_JAPQER010000002.1"/>
</dbReference>
<evidence type="ECO:0000313" key="3">
    <source>
        <dbReference type="Proteomes" id="UP001078443"/>
    </source>
</evidence>
<reference evidence="2" key="1">
    <citation type="submission" date="2022-12" db="EMBL/GenBank/DDBJ databases">
        <authorList>
            <person name="Wang J."/>
        </authorList>
    </citation>
    <scope>NUCLEOTIDE SEQUENCE</scope>
    <source>
        <strain evidence="2">HY-45-18</strain>
    </source>
</reference>
<dbReference type="Proteomes" id="UP001078443">
    <property type="component" value="Unassembled WGS sequence"/>
</dbReference>
<evidence type="ECO:0000313" key="2">
    <source>
        <dbReference type="EMBL" id="MCY6484103.1"/>
    </source>
</evidence>
<dbReference type="EMBL" id="JAPQER010000002">
    <property type="protein sequence ID" value="MCY6484103.1"/>
    <property type="molecule type" value="Genomic_DNA"/>
</dbReference>